<evidence type="ECO:0000313" key="2">
    <source>
        <dbReference type="EMBL" id="KAF6743288.1"/>
    </source>
</evidence>
<gene>
    <name evidence="2" type="ORF">DFP72DRAFT_131228</name>
</gene>
<feature type="region of interest" description="Disordered" evidence="1">
    <location>
        <begin position="1"/>
        <end position="74"/>
    </location>
</feature>
<proteinExistence type="predicted"/>
<reference evidence="2 3" key="1">
    <citation type="submission" date="2020-07" db="EMBL/GenBank/DDBJ databases">
        <title>Comparative genomics of pyrophilous fungi reveals a link between fire events and developmental genes.</title>
        <authorList>
            <consortium name="DOE Joint Genome Institute"/>
            <person name="Steindorff A.S."/>
            <person name="Carver A."/>
            <person name="Calhoun S."/>
            <person name="Stillman K."/>
            <person name="Liu H."/>
            <person name="Lipzen A."/>
            <person name="Pangilinan J."/>
            <person name="Labutti K."/>
            <person name="Bruns T.D."/>
            <person name="Grigoriev I.V."/>
        </authorList>
    </citation>
    <scope>NUCLEOTIDE SEQUENCE [LARGE SCALE GENOMIC DNA]</scope>
    <source>
        <strain evidence="2 3">CBS 144469</strain>
    </source>
</reference>
<comment type="caution">
    <text evidence="2">The sequence shown here is derived from an EMBL/GenBank/DDBJ whole genome shotgun (WGS) entry which is preliminary data.</text>
</comment>
<dbReference type="PANTHER" id="PTHR37283">
    <property type="entry name" value="PH DOMAIN-CONTAINING PROTEIN YHR131C"/>
    <property type="match status" value="1"/>
</dbReference>
<evidence type="ECO:0000313" key="3">
    <source>
        <dbReference type="Proteomes" id="UP000521943"/>
    </source>
</evidence>
<evidence type="ECO:0008006" key="4">
    <source>
        <dbReference type="Google" id="ProtNLM"/>
    </source>
</evidence>
<keyword evidence="3" id="KW-1185">Reference proteome</keyword>
<sequence length="143" mass="15285">MPSSSSSVTPHGSRSHSPMPSGSSSRLTVPSSSSSFSSRPPTPTSAGSSRSSRLRTTNTGSRTAYGRACKSEDFEPPKQDLIRCYTMQNAESGLGNDYVKRKNVIRVRLEGEQFLLQAKDSSVVQWIEGLGPSSCDEHCSGPG</sequence>
<accession>A0A8H6HCF5</accession>
<evidence type="ECO:0000256" key="1">
    <source>
        <dbReference type="SAM" id="MobiDB-lite"/>
    </source>
</evidence>
<dbReference type="InterPro" id="IPR011993">
    <property type="entry name" value="PH-like_dom_sf"/>
</dbReference>
<dbReference type="Gene3D" id="2.30.29.30">
    <property type="entry name" value="Pleckstrin-homology domain (PH domain)/Phosphotyrosine-binding domain (PTB)"/>
    <property type="match status" value="1"/>
</dbReference>
<dbReference type="PANTHER" id="PTHR37283:SF1">
    <property type="entry name" value="PH DOMAIN-CONTAINING PROTEIN YHR131C"/>
    <property type="match status" value="1"/>
</dbReference>
<dbReference type="AlphaFoldDB" id="A0A8H6HCF5"/>
<feature type="compositionally biased region" description="Low complexity" evidence="1">
    <location>
        <begin position="1"/>
        <end position="63"/>
    </location>
</feature>
<dbReference type="OrthoDB" id="5865767at2759"/>
<organism evidence="2 3">
    <name type="scientific">Ephemerocybe angulata</name>
    <dbReference type="NCBI Taxonomy" id="980116"/>
    <lineage>
        <taxon>Eukaryota</taxon>
        <taxon>Fungi</taxon>
        <taxon>Dikarya</taxon>
        <taxon>Basidiomycota</taxon>
        <taxon>Agaricomycotina</taxon>
        <taxon>Agaricomycetes</taxon>
        <taxon>Agaricomycetidae</taxon>
        <taxon>Agaricales</taxon>
        <taxon>Agaricineae</taxon>
        <taxon>Psathyrellaceae</taxon>
        <taxon>Ephemerocybe</taxon>
    </lineage>
</organism>
<dbReference type="EMBL" id="JACGCI010000149">
    <property type="protein sequence ID" value="KAF6743288.1"/>
    <property type="molecule type" value="Genomic_DNA"/>
</dbReference>
<name>A0A8H6HCF5_9AGAR</name>
<protein>
    <recommendedName>
        <fullName evidence="4">PH domain-containing protein</fullName>
    </recommendedName>
</protein>
<dbReference type="Proteomes" id="UP000521943">
    <property type="component" value="Unassembled WGS sequence"/>
</dbReference>